<organism evidence="1">
    <name type="scientific">Brassica cretica</name>
    <name type="common">Mustard</name>
    <dbReference type="NCBI Taxonomy" id="69181"/>
    <lineage>
        <taxon>Eukaryota</taxon>
        <taxon>Viridiplantae</taxon>
        <taxon>Streptophyta</taxon>
        <taxon>Embryophyta</taxon>
        <taxon>Tracheophyta</taxon>
        <taxon>Spermatophyta</taxon>
        <taxon>Magnoliopsida</taxon>
        <taxon>eudicotyledons</taxon>
        <taxon>Gunneridae</taxon>
        <taxon>Pentapetalae</taxon>
        <taxon>rosids</taxon>
        <taxon>malvids</taxon>
        <taxon>Brassicales</taxon>
        <taxon>Brassicaceae</taxon>
        <taxon>Brassiceae</taxon>
        <taxon>Brassica</taxon>
    </lineage>
</organism>
<reference evidence="1" key="1">
    <citation type="submission" date="2019-12" db="EMBL/GenBank/DDBJ databases">
        <title>Genome sequencing and annotation of Brassica cretica.</title>
        <authorList>
            <person name="Studholme D.J."/>
            <person name="Sarris P.F."/>
        </authorList>
    </citation>
    <scope>NUCLEOTIDE SEQUENCE</scope>
    <source>
        <strain evidence="1">PFS-102/07</strain>
        <tissue evidence="1">Leaf</tissue>
    </source>
</reference>
<sequence>MHEAWGLGKASLVLKAWVWRSEVQAHSVLLSGHLSDLDQFEDCGSGSVGSLPAVRLFEGSLLPFSLFAFMDRGSSPSHRVFYYKMLETDVLCSVSPLEAVMCFQASYGGNLTRFSSESRIILGRCGREYNTSSSSTSNHYLRLSVRLSAMELMQFLSPGVIPFLSPEDNLVKKCHCHRSRPLCMLVCFK</sequence>
<proteinExistence type="predicted"/>
<dbReference type="EMBL" id="QGKY02000089">
    <property type="protein sequence ID" value="KAF2611211.1"/>
    <property type="molecule type" value="Genomic_DNA"/>
</dbReference>
<accession>A0A8S9LZF7</accession>
<dbReference type="AlphaFoldDB" id="A0A8S9LZF7"/>
<comment type="caution">
    <text evidence="1">The sequence shown here is derived from an EMBL/GenBank/DDBJ whole genome shotgun (WGS) entry which is preliminary data.</text>
</comment>
<evidence type="ECO:0000313" key="1">
    <source>
        <dbReference type="EMBL" id="KAF2611211.1"/>
    </source>
</evidence>
<protein>
    <submittedName>
        <fullName evidence="1">Uncharacterized protein</fullName>
    </submittedName>
</protein>
<gene>
    <name evidence="1" type="ORF">F2Q70_00010257</name>
</gene>
<name>A0A8S9LZF7_BRACR</name>